<dbReference type="InterPro" id="IPR010285">
    <property type="entry name" value="DNA_helicase_pif1-like_DEAD"/>
</dbReference>
<name>A0A9R1XM76_LACSA</name>
<evidence type="ECO:0000313" key="3">
    <source>
        <dbReference type="EMBL" id="KAJ0220030.1"/>
    </source>
</evidence>
<comment type="cofactor">
    <cofactor evidence="1">
        <name>Mg(2+)</name>
        <dbReference type="ChEBI" id="CHEBI:18420"/>
    </cofactor>
</comment>
<gene>
    <name evidence="3" type="ORF">LSAT_V11C200052830</name>
</gene>
<dbReference type="GO" id="GO:0006281">
    <property type="term" value="P:DNA repair"/>
    <property type="evidence" value="ECO:0007669"/>
    <property type="project" value="UniProtKB-KW"/>
</dbReference>
<dbReference type="AlphaFoldDB" id="A0A9R1XM76"/>
<dbReference type="PANTHER" id="PTHR10492:SF93">
    <property type="entry name" value="ATP-DEPENDENT DNA HELICASE"/>
    <property type="match status" value="1"/>
</dbReference>
<dbReference type="PANTHER" id="PTHR10492">
    <property type="match status" value="1"/>
</dbReference>
<accession>A0A9R1XM76</accession>
<reference evidence="3 4" key="1">
    <citation type="journal article" date="2017" name="Nat. Commun.">
        <title>Genome assembly with in vitro proximity ligation data and whole-genome triplication in lettuce.</title>
        <authorList>
            <person name="Reyes-Chin-Wo S."/>
            <person name="Wang Z."/>
            <person name="Yang X."/>
            <person name="Kozik A."/>
            <person name="Arikit S."/>
            <person name="Song C."/>
            <person name="Xia L."/>
            <person name="Froenicke L."/>
            <person name="Lavelle D.O."/>
            <person name="Truco M.J."/>
            <person name="Xia R."/>
            <person name="Zhu S."/>
            <person name="Xu C."/>
            <person name="Xu H."/>
            <person name="Xu X."/>
            <person name="Cox K."/>
            <person name="Korf I."/>
            <person name="Meyers B.C."/>
            <person name="Michelmore R.W."/>
        </authorList>
    </citation>
    <scope>NUCLEOTIDE SEQUENCE [LARGE SCALE GENOMIC DNA]</scope>
    <source>
        <strain evidence="4">cv. Salinas</strain>
        <tissue evidence="3">Seedlings</tissue>
    </source>
</reference>
<dbReference type="GO" id="GO:0016787">
    <property type="term" value="F:hydrolase activity"/>
    <property type="evidence" value="ECO:0007669"/>
    <property type="project" value="UniProtKB-KW"/>
</dbReference>
<evidence type="ECO:0000313" key="4">
    <source>
        <dbReference type="Proteomes" id="UP000235145"/>
    </source>
</evidence>
<keyword evidence="1" id="KW-0233">DNA recombination</keyword>
<dbReference type="Gene3D" id="3.40.50.300">
    <property type="entry name" value="P-loop containing nucleotide triphosphate hydrolases"/>
    <property type="match status" value="1"/>
</dbReference>
<dbReference type="GO" id="GO:0005524">
    <property type="term" value="F:ATP binding"/>
    <property type="evidence" value="ECO:0007669"/>
    <property type="project" value="UniProtKB-KW"/>
</dbReference>
<feature type="domain" description="DNA helicase Pif1-like DEAD-box helicase" evidence="2">
    <location>
        <begin position="8"/>
        <end position="85"/>
    </location>
</feature>
<evidence type="ECO:0000259" key="2">
    <source>
        <dbReference type="Pfam" id="PF05970"/>
    </source>
</evidence>
<protein>
    <recommendedName>
        <fullName evidence="1">ATP-dependent DNA helicase</fullName>
        <ecNumber evidence="1">5.6.2.3</ecNumber>
    </recommendedName>
</protein>
<dbReference type="InterPro" id="IPR027417">
    <property type="entry name" value="P-loop_NTPase"/>
</dbReference>
<dbReference type="Proteomes" id="UP000235145">
    <property type="component" value="Unassembled WGS sequence"/>
</dbReference>
<dbReference type="GO" id="GO:0000723">
    <property type="term" value="P:telomere maintenance"/>
    <property type="evidence" value="ECO:0007669"/>
    <property type="project" value="InterPro"/>
</dbReference>
<proteinExistence type="inferred from homology"/>
<keyword evidence="1" id="KW-0547">Nucleotide-binding</keyword>
<comment type="caution">
    <text evidence="3">The sequence shown here is derived from an EMBL/GenBank/DDBJ whole genome shotgun (WGS) entry which is preliminary data.</text>
</comment>
<dbReference type="GO" id="GO:0043139">
    <property type="term" value="F:5'-3' DNA helicase activity"/>
    <property type="evidence" value="ECO:0007669"/>
    <property type="project" value="UniProtKB-EC"/>
</dbReference>
<keyword evidence="1" id="KW-0067">ATP-binding</keyword>
<dbReference type="GO" id="GO:0006310">
    <property type="term" value="P:DNA recombination"/>
    <property type="evidence" value="ECO:0007669"/>
    <property type="project" value="UniProtKB-KW"/>
</dbReference>
<sequence length="192" mass="21444">MTLSTPERFRRSGEIVLNVASSGISLLLLTAGRTTHSLFIISINLTEDPYCPFAPDSDVVDLLRRASMIIWDEAPMIHKHAFEILPVVPNGNRQDIVNASLSSSYIWPDCKFLRLTKNMRLSDRTNDIEETKAFANWLLDIREGNVGGFKGGEAIINIPDDLLITDTSNAIGSLIAFFHPSIIEKAKHPMFF</sequence>
<comment type="similarity">
    <text evidence="1">Belongs to the helicase family.</text>
</comment>
<keyword evidence="1" id="KW-0234">DNA repair</keyword>
<comment type="catalytic activity">
    <reaction evidence="1">
        <text>ATP + H2O = ADP + phosphate + H(+)</text>
        <dbReference type="Rhea" id="RHEA:13065"/>
        <dbReference type="ChEBI" id="CHEBI:15377"/>
        <dbReference type="ChEBI" id="CHEBI:15378"/>
        <dbReference type="ChEBI" id="CHEBI:30616"/>
        <dbReference type="ChEBI" id="CHEBI:43474"/>
        <dbReference type="ChEBI" id="CHEBI:456216"/>
        <dbReference type="EC" id="5.6.2.3"/>
    </reaction>
</comment>
<dbReference type="EMBL" id="NBSK02000002">
    <property type="protein sequence ID" value="KAJ0220030.1"/>
    <property type="molecule type" value="Genomic_DNA"/>
</dbReference>
<dbReference type="Pfam" id="PF05970">
    <property type="entry name" value="PIF1"/>
    <property type="match status" value="1"/>
</dbReference>
<keyword evidence="4" id="KW-1185">Reference proteome</keyword>
<organism evidence="3 4">
    <name type="scientific">Lactuca sativa</name>
    <name type="common">Garden lettuce</name>
    <dbReference type="NCBI Taxonomy" id="4236"/>
    <lineage>
        <taxon>Eukaryota</taxon>
        <taxon>Viridiplantae</taxon>
        <taxon>Streptophyta</taxon>
        <taxon>Embryophyta</taxon>
        <taxon>Tracheophyta</taxon>
        <taxon>Spermatophyta</taxon>
        <taxon>Magnoliopsida</taxon>
        <taxon>eudicotyledons</taxon>
        <taxon>Gunneridae</taxon>
        <taxon>Pentapetalae</taxon>
        <taxon>asterids</taxon>
        <taxon>campanulids</taxon>
        <taxon>Asterales</taxon>
        <taxon>Asteraceae</taxon>
        <taxon>Cichorioideae</taxon>
        <taxon>Cichorieae</taxon>
        <taxon>Lactucinae</taxon>
        <taxon>Lactuca</taxon>
    </lineage>
</organism>
<keyword evidence="1" id="KW-0227">DNA damage</keyword>
<keyword evidence="1" id="KW-0378">Hydrolase</keyword>
<evidence type="ECO:0000256" key="1">
    <source>
        <dbReference type="RuleBase" id="RU363044"/>
    </source>
</evidence>
<dbReference type="EC" id="5.6.2.3" evidence="1"/>
<keyword evidence="1" id="KW-0347">Helicase</keyword>